<organism evidence="2 3">
    <name type="scientific">Bacillus halotolerans</name>
    <dbReference type="NCBI Taxonomy" id="260554"/>
    <lineage>
        <taxon>Bacteria</taxon>
        <taxon>Bacillati</taxon>
        <taxon>Bacillota</taxon>
        <taxon>Bacilli</taxon>
        <taxon>Bacillales</taxon>
        <taxon>Bacillaceae</taxon>
        <taxon>Bacillus</taxon>
    </lineage>
</organism>
<accession>A0ABY7I6I1</accession>
<name>A0ABY7I6I1_9BACI</name>
<evidence type="ECO:0000313" key="3">
    <source>
        <dbReference type="Proteomes" id="UP001164713"/>
    </source>
</evidence>
<protein>
    <submittedName>
        <fullName evidence="2">Uncharacterized protein</fullName>
    </submittedName>
</protein>
<dbReference type="Proteomes" id="UP001164713">
    <property type="component" value="Chromosome"/>
</dbReference>
<sequence length="153" mass="16669">MKKILTLFSVLICLAISPFATANASSLNSEKPTANSVTPAASCYDSYDFDFEFFTKLTGITRALCAGTLNVSGEIYATGYESEDKTTVLVEIKKDVLGTDPVIDSFTIDVADGEATYFDEDLVDIPAGNYYIVMKKQSGSYWYFEGSGTISTY</sequence>
<proteinExistence type="predicted"/>
<feature type="chain" id="PRO_5045622783" evidence="1">
    <location>
        <begin position="23"/>
        <end position="153"/>
    </location>
</feature>
<evidence type="ECO:0000256" key="1">
    <source>
        <dbReference type="SAM" id="SignalP"/>
    </source>
</evidence>
<keyword evidence="1" id="KW-0732">Signal</keyword>
<dbReference type="EMBL" id="CP114066">
    <property type="protein sequence ID" value="WAT23091.1"/>
    <property type="molecule type" value="Genomic_DNA"/>
</dbReference>
<feature type="signal peptide" evidence="1">
    <location>
        <begin position="1"/>
        <end position="22"/>
    </location>
</feature>
<gene>
    <name evidence="2" type="ORF">O0R52_09095</name>
</gene>
<keyword evidence="3" id="KW-1185">Reference proteome</keyword>
<evidence type="ECO:0000313" key="2">
    <source>
        <dbReference type="EMBL" id="WAT23091.1"/>
    </source>
</evidence>
<dbReference type="RefSeq" id="WP_199397640.1">
    <property type="nucleotide sequence ID" value="NZ_CP114066.1"/>
</dbReference>
<reference evidence="2" key="1">
    <citation type="submission" date="2022-12" db="EMBL/GenBank/DDBJ databases">
        <title>Genomic of Bacillus halotolerans.</title>
        <authorList>
            <person name="Xu G."/>
            <person name="Ding Y."/>
        </authorList>
    </citation>
    <scope>NUCLEOTIDE SEQUENCE</scope>
    <source>
        <strain evidence="2">B13</strain>
    </source>
</reference>